<dbReference type="GO" id="GO:0004359">
    <property type="term" value="F:glutaminase activity"/>
    <property type="evidence" value="ECO:0007669"/>
    <property type="project" value="UniProtKB-EC"/>
</dbReference>
<accession>A0A644ZQW6</accession>
<dbReference type="InterPro" id="IPR029062">
    <property type="entry name" value="Class_I_gatase-like"/>
</dbReference>
<keyword evidence="1" id="KW-0378">Hydrolase</keyword>
<protein>
    <submittedName>
        <fullName evidence="1">Phosphoribosylformylglycinamidine synthase subunit PurQ</fullName>
        <ecNumber evidence="1">3.5.1.2</ecNumber>
    </submittedName>
</protein>
<dbReference type="SUPFAM" id="SSF52317">
    <property type="entry name" value="Class I glutamine amidotransferase-like"/>
    <property type="match status" value="1"/>
</dbReference>
<dbReference type="PROSITE" id="PS51273">
    <property type="entry name" value="GATASE_TYPE_1"/>
    <property type="match status" value="1"/>
</dbReference>
<dbReference type="GO" id="GO:0006164">
    <property type="term" value="P:purine nucleotide biosynthetic process"/>
    <property type="evidence" value="ECO:0007669"/>
    <property type="project" value="TreeGrafter"/>
</dbReference>
<dbReference type="Pfam" id="PF13507">
    <property type="entry name" value="GATase_5"/>
    <property type="match status" value="1"/>
</dbReference>
<name>A0A644ZQW6_9ZZZZ</name>
<dbReference type="SMART" id="SM01211">
    <property type="entry name" value="GATase_5"/>
    <property type="match status" value="1"/>
</dbReference>
<dbReference type="GO" id="GO:0004642">
    <property type="term" value="F:phosphoribosylformylglycinamidine synthase activity"/>
    <property type="evidence" value="ECO:0007669"/>
    <property type="project" value="TreeGrafter"/>
</dbReference>
<dbReference type="Gene3D" id="3.90.650.10">
    <property type="entry name" value="PurM-like C-terminal domain"/>
    <property type="match status" value="1"/>
</dbReference>
<dbReference type="PANTHER" id="PTHR10099:SF1">
    <property type="entry name" value="PHOSPHORIBOSYLFORMYLGLYCINAMIDINE SYNTHASE"/>
    <property type="match status" value="1"/>
</dbReference>
<organism evidence="1">
    <name type="scientific">bioreactor metagenome</name>
    <dbReference type="NCBI Taxonomy" id="1076179"/>
    <lineage>
        <taxon>unclassified sequences</taxon>
        <taxon>metagenomes</taxon>
        <taxon>ecological metagenomes</taxon>
    </lineage>
</organism>
<dbReference type="Gene3D" id="3.40.50.880">
    <property type="match status" value="1"/>
</dbReference>
<dbReference type="InterPro" id="IPR036676">
    <property type="entry name" value="PurM-like_C_sf"/>
</dbReference>
<evidence type="ECO:0000313" key="1">
    <source>
        <dbReference type="EMBL" id="MPM43156.1"/>
    </source>
</evidence>
<dbReference type="AlphaFoldDB" id="A0A644ZQW6"/>
<dbReference type="SUPFAM" id="SSF56042">
    <property type="entry name" value="PurM C-terminal domain-like"/>
    <property type="match status" value="1"/>
</dbReference>
<dbReference type="GO" id="GO:0005737">
    <property type="term" value="C:cytoplasm"/>
    <property type="evidence" value="ECO:0007669"/>
    <property type="project" value="TreeGrafter"/>
</dbReference>
<sequence length="462" mass="50825">MSGTFENIDVPPTLVSFAVSYLNADSIITPELKETNSRLYLIKPKYKENAEPDFTDLKHHFDYVHSLIKSGQVLSAWSVGAGGAFEGICKMSFGNKIGVDLYFTDISELFRTVYGAVIVETRGEIKNGQLLGFTKPTPEINLNSESIAINTLVDAWESRLEGVFPINSKEQTIRKTEDVPIISYLERNCARPLVRTPRPRVIIPVFPGTNCEYDTARAFRSAGADPDIFVFKNITPRLLDESIDELAKLIDEAQILMIPGGFSGGDEPDGSGKFITAVMRNSKIADSLMKLLDKRDGLVLGICNGFQALIKLGLLPYGEIRQLSSDDATLTFNSIGRHQSILVRTRVASVKSPWLSKVNIGDIHTVAISHGEGRFTAAKELITKLEQNGQIATQYVDASSNPTMNIRYNPNCSDAAIEGIFSPDGRVFGKMGHSERAGINVYKNVPGEKDQKIFASGVSYFK</sequence>
<reference evidence="1" key="1">
    <citation type="submission" date="2019-08" db="EMBL/GenBank/DDBJ databases">
        <authorList>
            <person name="Kucharzyk K."/>
            <person name="Murdoch R.W."/>
            <person name="Higgins S."/>
            <person name="Loffler F."/>
        </authorList>
    </citation>
    <scope>NUCLEOTIDE SEQUENCE</scope>
</reference>
<gene>
    <name evidence="1" type="primary">purQ_12</name>
    <name evidence="1" type="ORF">SDC9_89829</name>
</gene>
<dbReference type="PANTHER" id="PTHR10099">
    <property type="entry name" value="PHOSPHORIBOSYLFORMYLGLYCINAMIDINE SYNTHASE"/>
    <property type="match status" value="1"/>
</dbReference>
<proteinExistence type="predicted"/>
<comment type="caution">
    <text evidence="1">The sequence shown here is derived from an EMBL/GenBank/DDBJ whole genome shotgun (WGS) entry which is preliminary data.</text>
</comment>
<dbReference type="EMBL" id="VSSQ01009997">
    <property type="protein sequence ID" value="MPM43156.1"/>
    <property type="molecule type" value="Genomic_DNA"/>
</dbReference>
<dbReference type="EC" id="3.5.1.2" evidence="1"/>